<dbReference type="Proteomes" id="UP000639643">
    <property type="component" value="Unassembled WGS sequence"/>
</dbReference>
<proteinExistence type="predicted"/>
<feature type="compositionally biased region" description="Polar residues" evidence="1">
    <location>
        <begin position="884"/>
        <end position="893"/>
    </location>
</feature>
<dbReference type="EMBL" id="WIGM01000376">
    <property type="protein sequence ID" value="KAF6827205.1"/>
    <property type="molecule type" value="Genomic_DNA"/>
</dbReference>
<evidence type="ECO:0000259" key="2">
    <source>
        <dbReference type="SMART" id="SM00382"/>
    </source>
</evidence>
<evidence type="ECO:0000313" key="4">
    <source>
        <dbReference type="Proteomes" id="UP000639643"/>
    </source>
</evidence>
<dbReference type="Gene3D" id="3.40.50.300">
    <property type="entry name" value="P-loop containing nucleotide triphosphate hydrolases"/>
    <property type="match status" value="1"/>
</dbReference>
<feature type="compositionally biased region" description="Low complexity" evidence="1">
    <location>
        <begin position="894"/>
        <end position="909"/>
    </location>
</feature>
<dbReference type="CDD" id="cd19481">
    <property type="entry name" value="RecA-like_protease"/>
    <property type="match status" value="1"/>
</dbReference>
<gene>
    <name evidence="3" type="ORF">CMUS01_09120</name>
</gene>
<dbReference type="OrthoDB" id="10042665at2759"/>
<dbReference type="PANTHER" id="PTHR46411:SF2">
    <property type="entry name" value="AAA+ ATPASE DOMAIN-CONTAINING PROTEIN"/>
    <property type="match status" value="1"/>
</dbReference>
<comment type="caution">
    <text evidence="3">The sequence shown here is derived from an EMBL/GenBank/DDBJ whole genome shotgun (WGS) entry which is preliminary data.</text>
</comment>
<feature type="domain" description="AAA+ ATPase" evidence="2">
    <location>
        <begin position="470"/>
        <end position="597"/>
    </location>
</feature>
<dbReference type="InterPro" id="IPR027417">
    <property type="entry name" value="P-loop_NTPase"/>
</dbReference>
<dbReference type="Pfam" id="PF22942">
    <property type="entry name" value="DUF7025"/>
    <property type="match status" value="1"/>
</dbReference>
<dbReference type="InterPro" id="IPR054289">
    <property type="entry name" value="DUF7025"/>
</dbReference>
<dbReference type="PANTHER" id="PTHR46411">
    <property type="entry name" value="FAMILY ATPASE, PUTATIVE-RELATED"/>
    <property type="match status" value="1"/>
</dbReference>
<dbReference type="InterPro" id="IPR003593">
    <property type="entry name" value="AAA+_ATPase"/>
</dbReference>
<dbReference type="InterPro" id="IPR003959">
    <property type="entry name" value="ATPase_AAA_core"/>
</dbReference>
<dbReference type="Pfam" id="PF00004">
    <property type="entry name" value="AAA"/>
    <property type="match status" value="1"/>
</dbReference>
<keyword evidence="4" id="KW-1185">Reference proteome</keyword>
<dbReference type="SMART" id="SM00382">
    <property type="entry name" value="AAA"/>
    <property type="match status" value="1"/>
</dbReference>
<dbReference type="AlphaFoldDB" id="A0A8H6K9U6"/>
<protein>
    <submittedName>
        <fullName evidence="3">AAA family ATPase</fullName>
    </submittedName>
</protein>
<evidence type="ECO:0000256" key="1">
    <source>
        <dbReference type="SAM" id="MobiDB-lite"/>
    </source>
</evidence>
<organism evidence="3 4">
    <name type="scientific">Colletotrichum musicola</name>
    <dbReference type="NCBI Taxonomy" id="2175873"/>
    <lineage>
        <taxon>Eukaryota</taxon>
        <taxon>Fungi</taxon>
        <taxon>Dikarya</taxon>
        <taxon>Ascomycota</taxon>
        <taxon>Pezizomycotina</taxon>
        <taxon>Sordariomycetes</taxon>
        <taxon>Hypocreomycetidae</taxon>
        <taxon>Glomerellales</taxon>
        <taxon>Glomerellaceae</taxon>
        <taxon>Colletotrichum</taxon>
        <taxon>Colletotrichum orchidearum species complex</taxon>
    </lineage>
</organism>
<name>A0A8H6K9U6_9PEZI</name>
<sequence>MVGKPISEGPLGSIHIIRPFKLLVFVEDKIRHDASTLHDLCAKSTVTTTDEPSNLPEDVTEANSVIGREVAPKASLAEGQDANRAGPYGRKFAPGLWEQLTQDELQEATEDFDVLVSFMDEYIFPLRKALKETDDVRVSFKELWHLFTPGSMVYVKDPGVSHKLWRVIQGVGGTAYRYIGDAPPPPPAGILNYLKLGGATGEQKTLPLTLDCYYIDFNGTHYVRVLKSFTIDEFSELVAVRSLPILPLRVAVSEGLVDANAARERGTEFISYTQPSYCYFRGRSLAYEPDGQVLQRPDRVTIGSVSVLSESIESPVVVDFERCLSTMPDWKPCRFAKELTVAFPDAPAAPIAVDDDRMWDLRMAEQILNYTDQTQSIEIYGREPPSGDEVLLLPNRVFAYVLRTPCIPIGAGTLGAEGNSLIRMKADHAAWDYLQIDDRHRSIIESMMATHFRKKKSERRQFDLIQDKGKGLIILLHGVPGVGKTSTAETVAQFYNKPLLPITCGDLGMTPAEVETNLQFSFQLAQAWECVLLLDEADVFLAERSQDNIERNALVSVFLRVMEYYEGILFLTTNKVGSFDEAFKSRMSMALYYPPLTLEQTEKIWEMQMERTERLSSEAAAAVDGGPDESQLVRFNRLEIKALAKELWGLQQSQPHYKPVWNGRQIRNAFQTAVALAEFHQQRNGIPGPVCVKRVDFEKVALVSNEFNAYLWEVKHRRGDDHHSFRKEHRFDRFDRSQLGYGWGGGPGFGLGQQQSSGFRMPGVWDNPQSSNTMAFGGDPSFGGNGMQNQTWQHPVFGGMGNPINSNMRNSNMGNSGLPSDMPSIVMGGPGLGNSGMSMGNQDMGNQGMGNQGMGNQGMGNQGMGNQGMGNFGMGSGMQPGTVNVQVMPGQNMSEQQQQPSSASQRGSQMQGMFGQSNAQQSSSGW</sequence>
<dbReference type="GO" id="GO:0016887">
    <property type="term" value="F:ATP hydrolysis activity"/>
    <property type="evidence" value="ECO:0007669"/>
    <property type="project" value="InterPro"/>
</dbReference>
<feature type="region of interest" description="Disordered" evidence="1">
    <location>
        <begin position="884"/>
        <end position="926"/>
    </location>
</feature>
<dbReference type="InterPro" id="IPR056599">
    <property type="entry name" value="AAA_lid_fung"/>
</dbReference>
<dbReference type="GO" id="GO:0005524">
    <property type="term" value="F:ATP binding"/>
    <property type="evidence" value="ECO:0007669"/>
    <property type="project" value="InterPro"/>
</dbReference>
<dbReference type="Pfam" id="PF23232">
    <property type="entry name" value="AAA_lid_13"/>
    <property type="match status" value="1"/>
</dbReference>
<reference evidence="3" key="1">
    <citation type="journal article" date="2020" name="Phytopathology">
        <title>Genome Sequence Resources of Colletotrichum truncatum, C. plurivorum, C. musicola, and C. sojae: Four Species Pathogenic to Soybean (Glycine max).</title>
        <authorList>
            <person name="Rogerio F."/>
            <person name="Boufleur T.R."/>
            <person name="Ciampi-Guillardi M."/>
            <person name="Sukno S.A."/>
            <person name="Thon M.R."/>
            <person name="Massola Junior N.S."/>
            <person name="Baroncelli R."/>
        </authorList>
    </citation>
    <scope>NUCLEOTIDE SEQUENCE</scope>
    <source>
        <strain evidence="3">LFN0074</strain>
    </source>
</reference>
<evidence type="ECO:0000313" key="3">
    <source>
        <dbReference type="EMBL" id="KAF6827205.1"/>
    </source>
</evidence>
<dbReference type="SUPFAM" id="SSF52540">
    <property type="entry name" value="P-loop containing nucleoside triphosphate hydrolases"/>
    <property type="match status" value="1"/>
</dbReference>
<feature type="compositionally biased region" description="Polar residues" evidence="1">
    <location>
        <begin position="910"/>
        <end position="926"/>
    </location>
</feature>
<accession>A0A8H6K9U6</accession>